<feature type="domain" description="Protein kinase" evidence="10">
    <location>
        <begin position="665"/>
        <end position="935"/>
    </location>
</feature>
<dbReference type="GO" id="GO:0004672">
    <property type="term" value="F:protein kinase activity"/>
    <property type="evidence" value="ECO:0007669"/>
    <property type="project" value="InterPro"/>
</dbReference>
<feature type="domain" description="Ig-like" evidence="11">
    <location>
        <begin position="93"/>
        <end position="188"/>
    </location>
</feature>
<keyword evidence="5" id="KW-1015">Disulfide bond</keyword>
<feature type="domain" description="Ig-like" evidence="11">
    <location>
        <begin position="392"/>
        <end position="458"/>
    </location>
</feature>
<dbReference type="GO" id="GO:0007156">
    <property type="term" value="P:homophilic cell adhesion via plasma membrane adhesion molecules"/>
    <property type="evidence" value="ECO:0007669"/>
    <property type="project" value="TreeGrafter"/>
</dbReference>
<dbReference type="Pfam" id="PF07714">
    <property type="entry name" value="PK_Tyr_Ser-Thr"/>
    <property type="match status" value="1"/>
</dbReference>
<keyword evidence="8" id="KW-0393">Immunoglobulin domain</keyword>
<feature type="domain" description="Ig-like" evidence="11">
    <location>
        <begin position="282"/>
        <end position="362"/>
    </location>
</feature>
<dbReference type="InterPro" id="IPR011009">
    <property type="entry name" value="Kinase-like_dom_sf"/>
</dbReference>
<dbReference type="Proteomes" id="UP000694701">
    <property type="component" value="Unplaced"/>
</dbReference>
<dbReference type="GO" id="GO:0005524">
    <property type="term" value="F:ATP binding"/>
    <property type="evidence" value="ECO:0007669"/>
    <property type="project" value="InterPro"/>
</dbReference>
<dbReference type="SUPFAM" id="SSF48726">
    <property type="entry name" value="Immunoglobulin"/>
    <property type="match status" value="6"/>
</dbReference>
<dbReference type="GO" id="GO:0005886">
    <property type="term" value="C:plasma membrane"/>
    <property type="evidence" value="ECO:0007669"/>
    <property type="project" value="UniProtKB-ARBA"/>
</dbReference>
<keyword evidence="2 9" id="KW-0812">Transmembrane</keyword>
<feature type="domain" description="Ig-like" evidence="11">
    <location>
        <begin position="5"/>
        <end position="84"/>
    </location>
</feature>
<evidence type="ECO:0000256" key="4">
    <source>
        <dbReference type="ARBA" id="ARBA00023136"/>
    </source>
</evidence>
<proteinExistence type="predicted"/>
<dbReference type="PANTHER" id="PTHR45080:SF21">
    <property type="entry name" value="INACTIVE TYROSINE-PROTEIN KINASE 7"/>
    <property type="match status" value="1"/>
</dbReference>
<dbReference type="PROSITE" id="PS50011">
    <property type="entry name" value="PROTEIN_KINASE_DOM"/>
    <property type="match status" value="1"/>
</dbReference>
<dbReference type="PROSITE" id="PS00109">
    <property type="entry name" value="PROTEIN_KINASE_TYR"/>
    <property type="match status" value="1"/>
</dbReference>
<dbReference type="GO" id="GO:0016055">
    <property type="term" value="P:Wnt signaling pathway"/>
    <property type="evidence" value="ECO:0007669"/>
    <property type="project" value="UniProtKB-KW"/>
</dbReference>
<dbReference type="Gene3D" id="3.30.200.20">
    <property type="entry name" value="Phosphorylase Kinase, domain 1"/>
    <property type="match status" value="1"/>
</dbReference>
<dbReference type="InterPro" id="IPR003599">
    <property type="entry name" value="Ig_sub"/>
</dbReference>
<dbReference type="CDD" id="cd05046">
    <property type="entry name" value="PTK_CCK4"/>
    <property type="match status" value="1"/>
</dbReference>
<dbReference type="Gene3D" id="1.10.510.10">
    <property type="entry name" value="Transferase(Phosphotransferase) domain 1"/>
    <property type="match status" value="1"/>
</dbReference>
<dbReference type="Pfam" id="PF13927">
    <property type="entry name" value="Ig_3"/>
    <property type="match status" value="4"/>
</dbReference>
<accession>A0A8C2HKE1</accession>
<keyword evidence="3 9" id="KW-1133">Transmembrane helix</keyword>
<protein>
    <submittedName>
        <fullName evidence="12">Protein tyrosine kinase 7 (inactive)</fullName>
    </submittedName>
</protein>
<dbReference type="AlphaFoldDB" id="A0A8C2HKE1"/>
<evidence type="ECO:0000256" key="1">
    <source>
        <dbReference type="ARBA" id="ARBA00004479"/>
    </source>
</evidence>
<evidence type="ECO:0000256" key="2">
    <source>
        <dbReference type="ARBA" id="ARBA00022692"/>
    </source>
</evidence>
<evidence type="ECO:0000256" key="7">
    <source>
        <dbReference type="ARBA" id="ARBA00023180"/>
    </source>
</evidence>
<organism evidence="12 13">
    <name type="scientific">Cyprinus carpio</name>
    <name type="common">Common carp</name>
    <dbReference type="NCBI Taxonomy" id="7962"/>
    <lineage>
        <taxon>Eukaryota</taxon>
        <taxon>Metazoa</taxon>
        <taxon>Chordata</taxon>
        <taxon>Craniata</taxon>
        <taxon>Vertebrata</taxon>
        <taxon>Euteleostomi</taxon>
        <taxon>Actinopterygii</taxon>
        <taxon>Neopterygii</taxon>
        <taxon>Teleostei</taxon>
        <taxon>Ostariophysi</taxon>
        <taxon>Cypriniformes</taxon>
        <taxon>Cyprinidae</taxon>
        <taxon>Cyprininae</taxon>
        <taxon>Cyprinus</taxon>
    </lineage>
</organism>
<evidence type="ECO:0000256" key="3">
    <source>
        <dbReference type="ARBA" id="ARBA00022989"/>
    </source>
</evidence>
<dbReference type="InterPro" id="IPR007110">
    <property type="entry name" value="Ig-like_dom"/>
</dbReference>
<evidence type="ECO:0000313" key="13">
    <source>
        <dbReference type="Proteomes" id="UP000694701"/>
    </source>
</evidence>
<evidence type="ECO:0000256" key="9">
    <source>
        <dbReference type="SAM" id="Phobius"/>
    </source>
</evidence>
<evidence type="ECO:0000259" key="10">
    <source>
        <dbReference type="PROSITE" id="PS50011"/>
    </source>
</evidence>
<dbReference type="InterPro" id="IPR013098">
    <property type="entry name" value="Ig_I-set"/>
</dbReference>
<dbReference type="CDD" id="cd00096">
    <property type="entry name" value="Ig"/>
    <property type="match status" value="1"/>
</dbReference>
<keyword evidence="6" id="KW-0675">Receptor</keyword>
<dbReference type="InterPro" id="IPR001245">
    <property type="entry name" value="Ser-Thr/Tyr_kinase_cat_dom"/>
</dbReference>
<dbReference type="PRINTS" id="PR00109">
    <property type="entry name" value="TYRKINASE"/>
</dbReference>
<dbReference type="Pfam" id="PF07679">
    <property type="entry name" value="I-set"/>
    <property type="match status" value="2"/>
</dbReference>
<dbReference type="SMART" id="SM00409">
    <property type="entry name" value="IG"/>
    <property type="match status" value="6"/>
</dbReference>
<dbReference type="PIRSF" id="PIRSF000615">
    <property type="entry name" value="TyrPK_CSF1-R"/>
    <property type="match status" value="1"/>
</dbReference>
<dbReference type="InterPro" id="IPR008266">
    <property type="entry name" value="Tyr_kinase_AS"/>
</dbReference>
<dbReference type="InterPro" id="IPR003598">
    <property type="entry name" value="Ig_sub2"/>
</dbReference>
<dbReference type="PANTHER" id="PTHR45080">
    <property type="entry name" value="CONTACTIN 5"/>
    <property type="match status" value="1"/>
</dbReference>
<dbReference type="GO" id="GO:0005911">
    <property type="term" value="C:cell-cell junction"/>
    <property type="evidence" value="ECO:0007669"/>
    <property type="project" value="UniProtKB-ARBA"/>
</dbReference>
<dbReference type="InterPro" id="IPR013783">
    <property type="entry name" value="Ig-like_fold"/>
</dbReference>
<evidence type="ECO:0000313" key="12">
    <source>
        <dbReference type="Ensembl" id="ENSCCRP00020051781.1"/>
    </source>
</evidence>
<evidence type="ECO:0000259" key="11">
    <source>
        <dbReference type="PROSITE" id="PS50835"/>
    </source>
</evidence>
<keyword evidence="4 9" id="KW-0472">Membrane</keyword>
<dbReference type="PROSITE" id="PS50835">
    <property type="entry name" value="IG_LIKE"/>
    <property type="match status" value="6"/>
</dbReference>
<dbReference type="Gene3D" id="2.60.40.10">
    <property type="entry name" value="Immunoglobulins"/>
    <property type="match status" value="6"/>
</dbReference>
<comment type="subcellular location">
    <subcellularLocation>
        <location evidence="1">Membrane</location>
        <topology evidence="1">Single-pass type I membrane protein</topology>
    </subcellularLocation>
</comment>
<sequence>MERGPVTMNEPASEAELEEAERIVLQCHIDGHPRPSSKWFKDGVQLDRKDRILMLTNLSTGDSGIYSCCAQNAAGKVCSNHNITLNIIDKSVPRVLVAPVDQVVLGNEEAVFHCQFRAKPPPLVEWFHDAEPWFIAVTNCVCVCVYGRVVVYANGTLHIAQVKQRSTGVYKCVAQYGEKQVHVEAALRIAEIADMGERMFQVFTAGRSERVRCDPPRGQPEPDVWWERAGARVASEGRVHQLNGDLIFSPTDGSDSGVYTCVARNKAGQKQQELVVTVATSPEWIVQPQDTHVEEGQPGFLHCHARGTPEPRVTWYRKGVPISEEGSRYKLFSNGTLRINSAEVKDAQTYSCVCVTEAGSLTGHAQVLILEKLKFKPVPQSLQCLQLDRESSVSCVATGRETPIIHWSRADGADLPSHVSQMDGVLHFSTVTRADAGNYTCVASSSAQGEIRAHVHLTVGVHVEFKLEPEQTTVYQGHTAVLHCQASGDPQPYVQWMLRDKLLIRLSDPLRLFQKMPNGSLVIIDVTTDDTGVYTCIAGNTCNIRDTAAQLYVVEKPVHPRSEDEDKSQFKMFQTIALSVAVAVAYIIAVLGLMFYCKQRRKNKRLQKNRAVEEPETECLNGVQLNGHRTSEIHEEVALTSVGPSANSEKQQSCSDKLHFPRAHLQTITTLGRGVFGEVFLAKARAIEEAEPETLVLVKSLESREETHRAEFRRELEMFSKLNHAHVVRLLGVCRETQPHYMILEYVDLGDLKQFLRISKSSDEKLKPHPISTRTKVSICAQVARGMQHLSDRGFVHKDLAARNCLISGQRHVKVSALSLSKDVYNSEYYQHRQVWIPLRWLSSESVFEGEFCSKADVWAFGVLMWEVFSLGELPYPALSDQQVLEGLQGGTLHLSPPVNSPAYVCSLMSRCWASSPKERPTFSEILQTLTDSSTDTKV</sequence>
<evidence type="ECO:0000256" key="6">
    <source>
        <dbReference type="ARBA" id="ARBA00023170"/>
    </source>
</evidence>
<dbReference type="Ensembl" id="ENSCCRT00020056396.1">
    <property type="protein sequence ID" value="ENSCCRP00020051781.1"/>
    <property type="gene ID" value="ENSCCRG00020022991.1"/>
</dbReference>
<dbReference type="SUPFAM" id="SSF56112">
    <property type="entry name" value="Protein kinase-like (PK-like)"/>
    <property type="match status" value="1"/>
</dbReference>
<dbReference type="InterPro" id="IPR050958">
    <property type="entry name" value="Cell_Adh-Cytoskel_Orgn"/>
</dbReference>
<feature type="domain" description="Ig-like" evidence="11">
    <location>
        <begin position="206"/>
        <end position="277"/>
    </location>
</feature>
<name>A0A8C2HKE1_CYPCA</name>
<evidence type="ECO:0000256" key="8">
    <source>
        <dbReference type="ARBA" id="ARBA00023319"/>
    </source>
</evidence>
<dbReference type="SMART" id="SM00408">
    <property type="entry name" value="IGc2"/>
    <property type="match status" value="6"/>
</dbReference>
<reference evidence="12" key="1">
    <citation type="submission" date="2025-08" db="UniProtKB">
        <authorList>
            <consortium name="Ensembl"/>
        </authorList>
    </citation>
    <scope>IDENTIFICATION</scope>
</reference>
<dbReference type="InterPro" id="IPR036179">
    <property type="entry name" value="Ig-like_dom_sf"/>
</dbReference>
<keyword evidence="7" id="KW-0325">Glycoprotein</keyword>
<feature type="transmembrane region" description="Helical" evidence="9">
    <location>
        <begin position="576"/>
        <end position="597"/>
    </location>
</feature>
<feature type="domain" description="Ig-like" evidence="11">
    <location>
        <begin position="463"/>
        <end position="552"/>
    </location>
</feature>
<evidence type="ECO:0000256" key="5">
    <source>
        <dbReference type="ARBA" id="ARBA00023157"/>
    </source>
</evidence>
<dbReference type="InterPro" id="IPR000719">
    <property type="entry name" value="Prot_kinase_dom"/>
</dbReference>